<protein>
    <submittedName>
        <fullName evidence="2">Uncharacterized protein</fullName>
    </submittedName>
</protein>
<reference evidence="3" key="1">
    <citation type="journal article" date="2018" name="Nat. Microbiol.">
        <title>Leveraging single-cell genomics to expand the fungal tree of life.</title>
        <authorList>
            <person name="Ahrendt S.R."/>
            <person name="Quandt C.A."/>
            <person name="Ciobanu D."/>
            <person name="Clum A."/>
            <person name="Salamov A."/>
            <person name="Andreopoulos B."/>
            <person name="Cheng J.F."/>
            <person name="Woyke T."/>
            <person name="Pelin A."/>
            <person name="Henrissat B."/>
            <person name="Reynolds N.K."/>
            <person name="Benny G.L."/>
            <person name="Smith M.E."/>
            <person name="James T.Y."/>
            <person name="Grigoriev I.V."/>
        </authorList>
    </citation>
    <scope>NUCLEOTIDE SEQUENCE [LARGE SCALE GENOMIC DNA]</scope>
    <source>
        <strain evidence="3">CSF55</strain>
    </source>
</reference>
<feature type="transmembrane region" description="Helical" evidence="1">
    <location>
        <begin position="462"/>
        <end position="485"/>
    </location>
</feature>
<keyword evidence="1" id="KW-1133">Transmembrane helix</keyword>
<dbReference type="AlphaFoldDB" id="A0A4P9YFX8"/>
<name>A0A4P9YFX8_ROZAC</name>
<organism evidence="2 3">
    <name type="scientific">Rozella allomycis (strain CSF55)</name>
    <dbReference type="NCBI Taxonomy" id="988480"/>
    <lineage>
        <taxon>Eukaryota</taxon>
        <taxon>Fungi</taxon>
        <taxon>Fungi incertae sedis</taxon>
        <taxon>Cryptomycota</taxon>
        <taxon>Cryptomycota incertae sedis</taxon>
        <taxon>Rozella</taxon>
    </lineage>
</organism>
<accession>A0A4P9YFX8</accession>
<dbReference type="Proteomes" id="UP000281549">
    <property type="component" value="Unassembled WGS sequence"/>
</dbReference>
<evidence type="ECO:0000313" key="3">
    <source>
        <dbReference type="Proteomes" id="UP000281549"/>
    </source>
</evidence>
<proteinExistence type="predicted"/>
<keyword evidence="1" id="KW-0472">Membrane</keyword>
<evidence type="ECO:0000313" key="2">
    <source>
        <dbReference type="EMBL" id="RKP18088.1"/>
    </source>
</evidence>
<sequence length="493" mass="57274">MLYGNSLKNAWLTFNLNRLQEDEQNHKVDILLIRENLQESYSGTMFRLSSLQDEVWKVIESYSWPKPSPLGKEKDFISQELGKIGVREGFHVSFIKIPIVVYEMYILSQYNMVNNFDYYLFFAFHSVFEQIDDGAFNIFKNAHNPHIEKGFVFSIFSELLNIMIEQGYDFENEQNENNFNVLDSMAEMFLNHFLQYDDREFKKILKDKFDPSLSMRNSVSANIQVTHKKLVRLYENADKQYKQSIIHDILSLEFEAVKNRNVLLYRAVFPQNNNIVDFPLEVINKKILTLESAKASLNTSKRVRIHSYGFSLFAGALADQGACTFTISSKLIFVVPLSLAEAKKYFYLPEEYIGYQMWEKGENFHPRLALGNIERMGQFVLGGDAMSAPLENHELVNEYLENIYDRKEYVLFQEKRVYGDAEFKNTVVKFKDIVEYQPKPVESSLSNKGNESISDDGKATNIMYVIIVGVCAGFSLLGISTFVYLRIKKRNDY</sequence>
<keyword evidence="1" id="KW-0812">Transmembrane</keyword>
<evidence type="ECO:0000256" key="1">
    <source>
        <dbReference type="SAM" id="Phobius"/>
    </source>
</evidence>
<feature type="non-terminal residue" evidence="2">
    <location>
        <position position="493"/>
    </location>
</feature>
<gene>
    <name evidence="2" type="ORF">ROZALSC1DRAFT_30178</name>
</gene>
<dbReference type="EMBL" id="ML005565">
    <property type="protein sequence ID" value="RKP18088.1"/>
    <property type="molecule type" value="Genomic_DNA"/>
</dbReference>